<dbReference type="SUPFAM" id="SSF51735">
    <property type="entry name" value="NAD(P)-binding Rossmann-fold domains"/>
    <property type="match status" value="2"/>
</dbReference>
<protein>
    <recommendedName>
        <fullName evidence="4">Ketoreductase domain-containing protein</fullName>
    </recommendedName>
</protein>
<dbReference type="EMBL" id="CAADRP010002318">
    <property type="protein sequence ID" value="VFU66004.1"/>
    <property type="molecule type" value="Genomic_DNA"/>
</dbReference>
<dbReference type="Gene3D" id="3.40.50.720">
    <property type="entry name" value="NAD(P)-binding Rossmann-like Domain"/>
    <property type="match status" value="2"/>
</dbReference>
<dbReference type="SMART" id="SM00822">
    <property type="entry name" value="PKS_KR"/>
    <property type="match status" value="1"/>
</dbReference>
<organism evidence="5">
    <name type="scientific">Salix viminalis</name>
    <name type="common">Common osier</name>
    <name type="synonym">Basket willow</name>
    <dbReference type="NCBI Taxonomy" id="40686"/>
    <lineage>
        <taxon>Eukaryota</taxon>
        <taxon>Viridiplantae</taxon>
        <taxon>Streptophyta</taxon>
        <taxon>Embryophyta</taxon>
        <taxon>Tracheophyta</taxon>
        <taxon>Spermatophyta</taxon>
        <taxon>Magnoliopsida</taxon>
        <taxon>eudicotyledons</taxon>
        <taxon>Gunneridae</taxon>
        <taxon>Pentapetalae</taxon>
        <taxon>rosids</taxon>
        <taxon>fabids</taxon>
        <taxon>Malpighiales</taxon>
        <taxon>Salicaceae</taxon>
        <taxon>Saliceae</taxon>
        <taxon>Salix</taxon>
    </lineage>
</organism>
<evidence type="ECO:0000256" key="1">
    <source>
        <dbReference type="ARBA" id="ARBA00006484"/>
    </source>
</evidence>
<evidence type="ECO:0000256" key="2">
    <source>
        <dbReference type="ARBA" id="ARBA00023002"/>
    </source>
</evidence>
<feature type="compositionally biased region" description="Basic residues" evidence="3">
    <location>
        <begin position="299"/>
        <end position="309"/>
    </location>
</feature>
<feature type="domain" description="Ketoreductase" evidence="4">
    <location>
        <begin position="19"/>
        <end position="206"/>
    </location>
</feature>
<dbReference type="PROSITE" id="PS00061">
    <property type="entry name" value="ADH_SHORT"/>
    <property type="match status" value="1"/>
</dbReference>
<feature type="compositionally biased region" description="Low complexity" evidence="3">
    <location>
        <begin position="314"/>
        <end position="323"/>
    </location>
</feature>
<comment type="similarity">
    <text evidence="1">Belongs to the short-chain dehydrogenases/reductases (SDR) family.</text>
</comment>
<reference evidence="5" key="1">
    <citation type="submission" date="2019-03" db="EMBL/GenBank/DDBJ databases">
        <authorList>
            <person name="Mank J."/>
            <person name="Almeida P."/>
        </authorList>
    </citation>
    <scope>NUCLEOTIDE SEQUENCE</scope>
    <source>
        <strain evidence="5">78183</strain>
    </source>
</reference>
<evidence type="ECO:0000313" key="5">
    <source>
        <dbReference type="EMBL" id="VFU66004.1"/>
    </source>
</evidence>
<gene>
    <name evidence="5" type="ORF">SVIM_LOCUS509429</name>
</gene>
<dbReference type="PRINTS" id="PR00081">
    <property type="entry name" value="GDHRDH"/>
</dbReference>
<dbReference type="AlphaFoldDB" id="A0A6N2NFU5"/>
<dbReference type="Pfam" id="PF13561">
    <property type="entry name" value="adh_short_C2"/>
    <property type="match status" value="2"/>
</dbReference>
<dbReference type="FunFam" id="3.40.50.720:FF:000084">
    <property type="entry name" value="Short-chain dehydrogenase reductase"/>
    <property type="match status" value="2"/>
</dbReference>
<dbReference type="PANTHER" id="PTHR48107:SF12">
    <property type="entry name" value="NAD DEPENDENT EPIMERASE_DEHYDRATASE FAMILY PROTEIN, EXPRESSED"/>
    <property type="match status" value="1"/>
</dbReference>
<proteinExistence type="inferred from homology"/>
<dbReference type="PANTHER" id="PTHR48107">
    <property type="entry name" value="NADPH-DEPENDENT ALDEHYDE REDUCTASE-LIKE PROTEIN, CHLOROPLASTIC-RELATED"/>
    <property type="match status" value="1"/>
</dbReference>
<keyword evidence="2" id="KW-0560">Oxidoreductase</keyword>
<dbReference type="InterPro" id="IPR036291">
    <property type="entry name" value="NAD(P)-bd_dom_sf"/>
</dbReference>
<dbReference type="InterPro" id="IPR020904">
    <property type="entry name" value="Sc_DH/Rdtase_CS"/>
</dbReference>
<evidence type="ECO:0000256" key="3">
    <source>
        <dbReference type="SAM" id="MobiDB-lite"/>
    </source>
</evidence>
<evidence type="ECO:0000259" key="4">
    <source>
        <dbReference type="SMART" id="SM00822"/>
    </source>
</evidence>
<name>A0A6N2NFU5_SALVM</name>
<sequence length="560" mass="58755">MAGDSTKVAMSSSPPLDGRVAIVTGASGGIGRAIAIHLHSLGARVVINYASKSNQADLLASELNASAPPSHPQAIAIKADVSDPDQVKQLFTRSEEEFGSKIHILAHCAGVLDSKYPTLANTTVEDWDMTFNVNTKGAFLCCREATNRLAHGGGGRIIMITTSLVGSLTPGYAAYTASKAAVETMTRIVAKELKGTGITANCVAPGPVATEMFFAGKSEGTIKMIADACPLNRLGEPEDISKAVGFIASDAGEWINGQLAHRPVRASGVPRERALEEEREPPSGGGAPPYPLSSIAARSGHRCSGKQRQKQYNTMTTPTTPTLSLPLEDRVAIVTGSSRGIGKAIAIHLASLGAKLVINYTSNKEQAGLVANEINSSCADSTPRAIVAQANVSDPAQVKFLFDEAERVFGSQLHVLVNCAGVLDPKYPSISNTSLEDFDHIFSVNTRGAFLCCKEAANRLKRGGGGRIISLSSSMVGGLRPGFGAYAASKAAVETMIRILAKELKGTGITANCVAPGPIATEMYFAGKTEEQIKKNIEESPLGRLGETKDIAEVVGVYGY</sequence>
<dbReference type="InterPro" id="IPR057326">
    <property type="entry name" value="KR_dom"/>
</dbReference>
<dbReference type="GO" id="GO:0016614">
    <property type="term" value="F:oxidoreductase activity, acting on CH-OH group of donors"/>
    <property type="evidence" value="ECO:0007669"/>
    <property type="project" value="UniProtKB-ARBA"/>
</dbReference>
<dbReference type="PRINTS" id="PR00080">
    <property type="entry name" value="SDRFAMILY"/>
</dbReference>
<feature type="region of interest" description="Disordered" evidence="3">
    <location>
        <begin position="265"/>
        <end position="323"/>
    </location>
</feature>
<accession>A0A6N2NFU5</accession>
<dbReference type="InterPro" id="IPR002347">
    <property type="entry name" value="SDR_fam"/>
</dbReference>